<evidence type="ECO:0000256" key="2">
    <source>
        <dbReference type="ARBA" id="ARBA00022692"/>
    </source>
</evidence>
<dbReference type="OrthoDB" id="9792945at2"/>
<evidence type="ECO:0000256" key="5">
    <source>
        <dbReference type="SAM" id="SignalP"/>
    </source>
</evidence>
<dbReference type="InterPro" id="IPR052165">
    <property type="entry name" value="Membrane_assoc_protease"/>
</dbReference>
<evidence type="ECO:0000256" key="4">
    <source>
        <dbReference type="ARBA" id="ARBA00023136"/>
    </source>
</evidence>
<dbReference type="EMBL" id="QQZY01000003">
    <property type="protein sequence ID" value="RDI74671.1"/>
    <property type="molecule type" value="Genomic_DNA"/>
</dbReference>
<proteinExistence type="predicted"/>
<keyword evidence="3" id="KW-1133">Transmembrane helix</keyword>
<sequence>MLTLIALLLALLVLPAPWGAALVAVAALADVAETVVLVRWSRRRRAAVGLETLAGRTATVVTTLAPHGQVRVDGELWAARCTAAGAVARPGDRVRIIRVEGLDLVVEPL</sequence>
<evidence type="ECO:0000259" key="6">
    <source>
        <dbReference type="Pfam" id="PF01957"/>
    </source>
</evidence>
<dbReference type="Gene3D" id="2.40.50.140">
    <property type="entry name" value="Nucleic acid-binding proteins"/>
    <property type="match status" value="1"/>
</dbReference>
<dbReference type="SUPFAM" id="SSF141322">
    <property type="entry name" value="NfeD domain-like"/>
    <property type="match status" value="1"/>
</dbReference>
<dbReference type="GO" id="GO:0016020">
    <property type="term" value="C:membrane"/>
    <property type="evidence" value="ECO:0007669"/>
    <property type="project" value="UniProtKB-SubCell"/>
</dbReference>
<comment type="caution">
    <text evidence="7">The sequence shown here is derived from an EMBL/GenBank/DDBJ whole genome shotgun (WGS) entry which is preliminary data.</text>
</comment>
<name>A0A7M2YX19_9ACTN</name>
<evidence type="ECO:0000256" key="1">
    <source>
        <dbReference type="ARBA" id="ARBA00004141"/>
    </source>
</evidence>
<gene>
    <name evidence="7" type="ORF">Gocc_1560</name>
</gene>
<dbReference type="Pfam" id="PF01957">
    <property type="entry name" value="NfeD"/>
    <property type="match status" value="1"/>
</dbReference>
<dbReference type="Proteomes" id="UP000254134">
    <property type="component" value="Unassembled WGS sequence"/>
</dbReference>
<organism evidence="7 8">
    <name type="scientific">Gaiella occulta</name>
    <dbReference type="NCBI Taxonomy" id="1002870"/>
    <lineage>
        <taxon>Bacteria</taxon>
        <taxon>Bacillati</taxon>
        <taxon>Actinomycetota</taxon>
        <taxon>Thermoleophilia</taxon>
        <taxon>Gaiellales</taxon>
        <taxon>Gaiellaceae</taxon>
        <taxon>Gaiella</taxon>
    </lineage>
</organism>
<reference evidence="7 8" key="1">
    <citation type="submission" date="2018-07" db="EMBL/GenBank/DDBJ databases">
        <title>High-quality-draft genome sequence of Gaiella occulta.</title>
        <authorList>
            <person name="Severino R."/>
            <person name="Froufe H.J.C."/>
            <person name="Rainey F.A."/>
            <person name="Barroso C."/>
            <person name="Albuquerque L."/>
            <person name="Lobo-Da-Cunha A."/>
            <person name="Da Costa M.S."/>
            <person name="Egas C."/>
        </authorList>
    </citation>
    <scope>NUCLEOTIDE SEQUENCE [LARGE SCALE GENOMIC DNA]</scope>
    <source>
        <strain evidence="7 8">F2-233</strain>
    </source>
</reference>
<comment type="subcellular location">
    <subcellularLocation>
        <location evidence="1">Membrane</location>
        <topology evidence="1">Multi-pass membrane protein</topology>
    </subcellularLocation>
</comment>
<keyword evidence="5" id="KW-0732">Signal</keyword>
<feature type="domain" description="NfeD-like C-terminal" evidence="6">
    <location>
        <begin position="51"/>
        <end position="108"/>
    </location>
</feature>
<dbReference type="InterPro" id="IPR012340">
    <property type="entry name" value="NA-bd_OB-fold"/>
</dbReference>
<keyword evidence="2" id="KW-0812">Transmembrane</keyword>
<protein>
    <submittedName>
        <fullName evidence="7">NfeD-like C-terminal, partner-binding</fullName>
    </submittedName>
</protein>
<accession>A0A7M2YX19</accession>
<keyword evidence="4" id="KW-0472">Membrane</keyword>
<dbReference type="PANTHER" id="PTHR33507:SF4">
    <property type="entry name" value="NODULATION COMPETITIVENESS PROTEIN NFED"/>
    <property type="match status" value="1"/>
</dbReference>
<reference evidence="8" key="2">
    <citation type="journal article" date="2019" name="MicrobiologyOpen">
        <title>High-quality draft genome sequence of Gaiella occulta isolated from a 150 meter deep mineral water borehole and comparison with the genome sequences of other deep-branching lineages of the phylum Actinobacteria.</title>
        <authorList>
            <person name="Severino R."/>
            <person name="Froufe H.J.C."/>
            <person name="Barroso C."/>
            <person name="Albuquerque L."/>
            <person name="Lobo-da-Cunha A."/>
            <person name="da Costa M.S."/>
            <person name="Egas C."/>
        </authorList>
    </citation>
    <scope>NUCLEOTIDE SEQUENCE [LARGE SCALE GENOMIC DNA]</scope>
    <source>
        <strain evidence="8">F2-233</strain>
    </source>
</reference>
<evidence type="ECO:0000313" key="7">
    <source>
        <dbReference type="EMBL" id="RDI74671.1"/>
    </source>
</evidence>
<feature type="chain" id="PRO_5039102032" evidence="5">
    <location>
        <begin position="21"/>
        <end position="109"/>
    </location>
</feature>
<evidence type="ECO:0000256" key="3">
    <source>
        <dbReference type="ARBA" id="ARBA00022989"/>
    </source>
</evidence>
<evidence type="ECO:0000313" key="8">
    <source>
        <dbReference type="Proteomes" id="UP000254134"/>
    </source>
</evidence>
<dbReference type="InterPro" id="IPR002810">
    <property type="entry name" value="NfeD-like_C"/>
</dbReference>
<dbReference type="AlphaFoldDB" id="A0A7M2YX19"/>
<feature type="signal peptide" evidence="5">
    <location>
        <begin position="1"/>
        <end position="20"/>
    </location>
</feature>
<dbReference type="PANTHER" id="PTHR33507">
    <property type="entry name" value="INNER MEMBRANE PROTEIN YBBJ"/>
    <property type="match status" value="1"/>
</dbReference>
<dbReference type="RefSeq" id="WP_114795980.1">
    <property type="nucleotide sequence ID" value="NZ_QQZY01000003.1"/>
</dbReference>
<keyword evidence="8" id="KW-1185">Reference proteome</keyword>